<feature type="transmembrane region" description="Helical" evidence="8">
    <location>
        <begin position="20"/>
        <end position="38"/>
    </location>
</feature>
<evidence type="ECO:0000313" key="10">
    <source>
        <dbReference type="Proteomes" id="UP000593765"/>
    </source>
</evidence>
<keyword evidence="7" id="KW-0813">Transport</keyword>
<dbReference type="EMBL" id="CP063458">
    <property type="protein sequence ID" value="QOV91885.1"/>
    <property type="molecule type" value="Genomic_DNA"/>
</dbReference>
<accession>A0A7M2X2G6</accession>
<comment type="subcellular location">
    <subcellularLocation>
        <location evidence="1">Cell membrane</location>
        <topology evidence="1">Single-pass membrane protein</topology>
    </subcellularLocation>
    <subcellularLocation>
        <location evidence="7">Cell membrane</location>
        <topology evidence="7">Single-pass type II membrane protein</topology>
    </subcellularLocation>
</comment>
<keyword evidence="10" id="KW-1185">Reference proteome</keyword>
<dbReference type="GO" id="GO:0015031">
    <property type="term" value="P:protein transport"/>
    <property type="evidence" value="ECO:0007669"/>
    <property type="project" value="UniProtKB-KW"/>
</dbReference>
<name>A0A7M2X2G6_9BACT</name>
<dbReference type="GO" id="GO:0022857">
    <property type="term" value="F:transmembrane transporter activity"/>
    <property type="evidence" value="ECO:0007669"/>
    <property type="project" value="InterPro"/>
</dbReference>
<comment type="similarity">
    <text evidence="2 7">Belongs to the ExbD/TolR family.</text>
</comment>
<evidence type="ECO:0000256" key="3">
    <source>
        <dbReference type="ARBA" id="ARBA00022475"/>
    </source>
</evidence>
<dbReference type="GO" id="GO:0005886">
    <property type="term" value="C:plasma membrane"/>
    <property type="evidence" value="ECO:0007669"/>
    <property type="project" value="UniProtKB-SubCell"/>
</dbReference>
<reference evidence="9 10" key="1">
    <citation type="submission" date="2020-10" db="EMBL/GenBank/DDBJ databases">
        <title>Wide distribution of Phycisphaera-like planctomycetes from WD2101 soil group in peatlands and genome analysis of the first cultivated representative.</title>
        <authorList>
            <person name="Dedysh S.N."/>
            <person name="Beletsky A.V."/>
            <person name="Ivanova A."/>
            <person name="Kulichevskaya I.S."/>
            <person name="Suzina N.E."/>
            <person name="Philippov D.A."/>
            <person name="Rakitin A.L."/>
            <person name="Mardanov A.V."/>
            <person name="Ravin N.V."/>
        </authorList>
    </citation>
    <scope>NUCLEOTIDE SEQUENCE [LARGE SCALE GENOMIC DNA]</scope>
    <source>
        <strain evidence="9 10">M1803</strain>
    </source>
</reference>
<keyword evidence="3" id="KW-1003">Cell membrane</keyword>
<dbReference type="InterPro" id="IPR003400">
    <property type="entry name" value="ExbD"/>
</dbReference>
<evidence type="ECO:0000256" key="7">
    <source>
        <dbReference type="RuleBase" id="RU003879"/>
    </source>
</evidence>
<keyword evidence="4 7" id="KW-0812">Transmembrane</keyword>
<evidence type="ECO:0000256" key="4">
    <source>
        <dbReference type="ARBA" id="ARBA00022692"/>
    </source>
</evidence>
<evidence type="ECO:0000313" key="9">
    <source>
        <dbReference type="EMBL" id="QOV91885.1"/>
    </source>
</evidence>
<keyword evidence="7" id="KW-0653">Protein transport</keyword>
<evidence type="ECO:0000256" key="1">
    <source>
        <dbReference type="ARBA" id="ARBA00004162"/>
    </source>
</evidence>
<proteinExistence type="inferred from homology"/>
<dbReference type="Proteomes" id="UP000593765">
    <property type="component" value="Chromosome"/>
</dbReference>
<sequence>MKMKGAKAVHYESGPNMTPLVDVVMVILIFLMLAGSFGTGEHYMVSSVPIHSSGGGGVPPPPGWTPPVLVEIRVGTDGQAFLPSNPQKPVPHVDQVFKELSDILAKYKAEGKSPKEVEVVLRPADGTRWEALAPLYDAALRAKFEKVGFAMTGSK</sequence>
<organism evidence="9 10">
    <name type="scientific">Humisphaera borealis</name>
    <dbReference type="NCBI Taxonomy" id="2807512"/>
    <lineage>
        <taxon>Bacteria</taxon>
        <taxon>Pseudomonadati</taxon>
        <taxon>Planctomycetota</taxon>
        <taxon>Phycisphaerae</taxon>
        <taxon>Tepidisphaerales</taxon>
        <taxon>Tepidisphaeraceae</taxon>
        <taxon>Humisphaera</taxon>
    </lineage>
</organism>
<dbReference type="RefSeq" id="WP_206295203.1">
    <property type="nucleotide sequence ID" value="NZ_CP063458.1"/>
</dbReference>
<gene>
    <name evidence="9" type="ORF">IPV69_11240</name>
</gene>
<evidence type="ECO:0000256" key="2">
    <source>
        <dbReference type="ARBA" id="ARBA00005811"/>
    </source>
</evidence>
<keyword evidence="5 8" id="KW-1133">Transmembrane helix</keyword>
<evidence type="ECO:0000256" key="6">
    <source>
        <dbReference type="ARBA" id="ARBA00023136"/>
    </source>
</evidence>
<evidence type="ECO:0000256" key="8">
    <source>
        <dbReference type="SAM" id="Phobius"/>
    </source>
</evidence>
<evidence type="ECO:0000256" key="5">
    <source>
        <dbReference type="ARBA" id="ARBA00022989"/>
    </source>
</evidence>
<keyword evidence="6 8" id="KW-0472">Membrane</keyword>
<dbReference type="KEGG" id="hbs:IPV69_11240"/>
<dbReference type="AlphaFoldDB" id="A0A7M2X2G6"/>
<protein>
    <submittedName>
        <fullName evidence="9">Biopolymer transporter ExbD</fullName>
    </submittedName>
</protein>
<dbReference type="Pfam" id="PF02472">
    <property type="entry name" value="ExbD"/>
    <property type="match status" value="1"/>
</dbReference>